<name>A0AAE2WFM1_9GAMM</name>
<dbReference type="AlphaFoldDB" id="A0AAE2WFM1"/>
<proteinExistence type="predicted"/>
<dbReference type="Pfam" id="PF03466">
    <property type="entry name" value="LysR_substrate"/>
    <property type="match status" value="1"/>
</dbReference>
<dbReference type="InterPro" id="IPR005119">
    <property type="entry name" value="LysR_subst-bd"/>
</dbReference>
<feature type="domain" description="LysR substrate-binding" evidence="1">
    <location>
        <begin position="3"/>
        <end position="65"/>
    </location>
</feature>
<sequence>MRFAALIGLGLAYVSEDSVRDDIASGRLMRVLTGWCPPFPGYYLYYPSRKQHITAFSLLWKRCATRVRIGLVGCKSGD</sequence>
<dbReference type="EMBL" id="JACGEP010000010">
    <property type="protein sequence ID" value="MBN3050989.1"/>
    <property type="molecule type" value="Genomic_DNA"/>
</dbReference>
<evidence type="ECO:0000313" key="3">
    <source>
        <dbReference type="Proteomes" id="UP000768524"/>
    </source>
</evidence>
<organism evidence="2 3">
    <name type="scientific">Pectobacterium brasiliense</name>
    <dbReference type="NCBI Taxonomy" id="180957"/>
    <lineage>
        <taxon>Bacteria</taxon>
        <taxon>Pseudomonadati</taxon>
        <taxon>Pseudomonadota</taxon>
        <taxon>Gammaproteobacteria</taxon>
        <taxon>Enterobacterales</taxon>
        <taxon>Pectobacteriaceae</taxon>
        <taxon>Pectobacterium</taxon>
    </lineage>
</organism>
<dbReference type="SUPFAM" id="SSF53850">
    <property type="entry name" value="Periplasmic binding protein-like II"/>
    <property type="match status" value="1"/>
</dbReference>
<protein>
    <recommendedName>
        <fullName evidence="1">LysR substrate-binding domain-containing protein</fullName>
    </recommendedName>
</protein>
<gene>
    <name evidence="2" type="ORF">H4F45_05730</name>
</gene>
<reference evidence="2" key="1">
    <citation type="submission" date="2020-07" db="EMBL/GenBank/DDBJ databases">
        <title>A pangenomic view of the genus Pectobacterium provides insights into genome organization, phylogeny, and virulence.</title>
        <authorList>
            <person name="Jonkheer E."/>
            <person name="Brankovics B."/>
            <person name="Houwers I."/>
            <person name="Van Der Wolf J."/>
            <person name="Bonants P."/>
            <person name="Vreeburg R."/>
            <person name="Bollema R."/>
            <person name="De Haan J."/>
            <person name="Berke L."/>
            <person name="De Ridder D."/>
            <person name="Smit S."/>
            <person name="Van Der Lee T.A.J."/>
        </authorList>
    </citation>
    <scope>NUCLEOTIDE SEQUENCE</scope>
    <source>
        <strain evidence="2">NAK:433</strain>
    </source>
</reference>
<comment type="caution">
    <text evidence="2">The sequence shown here is derived from an EMBL/GenBank/DDBJ whole genome shotgun (WGS) entry which is preliminary data.</text>
</comment>
<accession>A0AAE2WFM1</accession>
<dbReference type="Proteomes" id="UP000768524">
    <property type="component" value="Unassembled WGS sequence"/>
</dbReference>
<evidence type="ECO:0000259" key="1">
    <source>
        <dbReference type="Pfam" id="PF03466"/>
    </source>
</evidence>
<evidence type="ECO:0000313" key="2">
    <source>
        <dbReference type="EMBL" id="MBN3050989.1"/>
    </source>
</evidence>
<dbReference type="Gene3D" id="3.40.190.290">
    <property type="match status" value="1"/>
</dbReference>